<protein>
    <submittedName>
        <fullName evidence="2">Uncharacterized protein</fullName>
    </submittedName>
</protein>
<gene>
    <name evidence="2" type="ORF">M0812_21238</name>
</gene>
<evidence type="ECO:0000313" key="2">
    <source>
        <dbReference type="EMBL" id="KAJ3432305.1"/>
    </source>
</evidence>
<dbReference type="AlphaFoldDB" id="A0AAV7YTQ8"/>
<proteinExistence type="predicted"/>
<feature type="region of interest" description="Disordered" evidence="1">
    <location>
        <begin position="359"/>
        <end position="379"/>
    </location>
</feature>
<evidence type="ECO:0000313" key="3">
    <source>
        <dbReference type="Proteomes" id="UP001146793"/>
    </source>
</evidence>
<feature type="compositionally biased region" description="Pro residues" evidence="1">
    <location>
        <begin position="367"/>
        <end position="379"/>
    </location>
</feature>
<dbReference type="EMBL" id="JANTQA010000047">
    <property type="protein sequence ID" value="KAJ3432305.1"/>
    <property type="molecule type" value="Genomic_DNA"/>
</dbReference>
<dbReference type="Proteomes" id="UP001146793">
    <property type="component" value="Unassembled WGS sequence"/>
</dbReference>
<sequence length="379" mass="43758">MSKNNNNYLFVKKKNFNLPQTKTNDNHLLQKKQSSSQKNQEESNLLLKSRTWKSNLVVSKKDSSELKKNITEINSIKNPINKFKLISQLIGKNKNNFPGNDSLSLVGENFTQIIESDEEFSTQEKRERDLITEIIEKDGTDIAIHLYILDRLNKITLVIEQFKKYLNEKQEKNAKYLAEVIVSIFLELEYLTPYAESQVADSLGLYDENITDKSIKQNIREECENLSLKNYFVSCSYYSLQIAEGLWKYLSSENQPIYVQISERINLLKDVIQTSRKTTSLFIDLLEIDIKNNKQIEKKSGSSLSLNINISINEIESGTETESESENVKSLEEINDDIFKIDNINLQEKKKKICNKKNIQKSKRLVLPPPPNYPPSGNN</sequence>
<name>A0AAV7YTQ8_9EUKA</name>
<comment type="caution">
    <text evidence="2">The sequence shown here is derived from an EMBL/GenBank/DDBJ whole genome shotgun (WGS) entry which is preliminary data.</text>
</comment>
<accession>A0AAV7YTQ8</accession>
<organism evidence="2 3">
    <name type="scientific">Anaeramoeba flamelloides</name>
    <dbReference type="NCBI Taxonomy" id="1746091"/>
    <lineage>
        <taxon>Eukaryota</taxon>
        <taxon>Metamonada</taxon>
        <taxon>Anaeramoebidae</taxon>
        <taxon>Anaeramoeba</taxon>
    </lineage>
</organism>
<reference evidence="2" key="1">
    <citation type="submission" date="2022-08" db="EMBL/GenBank/DDBJ databases">
        <title>Novel sulphate-reducing endosymbionts in the free-living metamonad Anaeramoeba.</title>
        <authorList>
            <person name="Jerlstrom-Hultqvist J."/>
            <person name="Cepicka I."/>
            <person name="Gallot-Lavallee L."/>
            <person name="Salas-Leiva D."/>
            <person name="Curtis B.A."/>
            <person name="Zahonova K."/>
            <person name="Pipaliya S."/>
            <person name="Dacks J."/>
            <person name="Roger A.J."/>
        </authorList>
    </citation>
    <scope>NUCLEOTIDE SEQUENCE</scope>
    <source>
        <strain evidence="2">Busselton2</strain>
    </source>
</reference>
<evidence type="ECO:0000256" key="1">
    <source>
        <dbReference type="SAM" id="MobiDB-lite"/>
    </source>
</evidence>